<evidence type="ECO:0000313" key="2">
    <source>
        <dbReference type="Proteomes" id="UP000306223"/>
    </source>
</evidence>
<keyword evidence="2" id="KW-1185">Reference proteome</keyword>
<dbReference type="RefSeq" id="WP_136857801.1">
    <property type="nucleotide sequence ID" value="NZ_SUNH01000025.1"/>
</dbReference>
<accession>A0A4U0R1B7</accession>
<dbReference type="EMBL" id="SUNH01000025">
    <property type="protein sequence ID" value="TJZ82024.1"/>
    <property type="molecule type" value="Genomic_DNA"/>
</dbReference>
<proteinExistence type="predicted"/>
<dbReference type="AlphaFoldDB" id="A0A4U0R1B7"/>
<protein>
    <submittedName>
        <fullName evidence="1">Uncharacterized protein</fullName>
    </submittedName>
</protein>
<gene>
    <name evidence="1" type="ORF">FA740_15815</name>
</gene>
<dbReference type="Proteomes" id="UP000306223">
    <property type="component" value="Unassembled WGS sequence"/>
</dbReference>
<evidence type="ECO:0000313" key="1">
    <source>
        <dbReference type="EMBL" id="TJZ82024.1"/>
    </source>
</evidence>
<sequence>MLIDLNDFTKQDVADLLASKDDSRHRQLRVTKDGKAYLSDVVGNQDTDDLAFRLETWQAHNGYTGPTAAADDKFVARIEKVLRDNWPTPTDTYIDLF</sequence>
<organism evidence="1 2">
    <name type="scientific">Paracoccus hibiscisoli</name>
    <dbReference type="NCBI Taxonomy" id="2023261"/>
    <lineage>
        <taxon>Bacteria</taxon>
        <taxon>Pseudomonadati</taxon>
        <taxon>Pseudomonadota</taxon>
        <taxon>Alphaproteobacteria</taxon>
        <taxon>Rhodobacterales</taxon>
        <taxon>Paracoccaceae</taxon>
        <taxon>Paracoccus</taxon>
    </lineage>
</organism>
<comment type="caution">
    <text evidence="1">The sequence shown here is derived from an EMBL/GenBank/DDBJ whole genome shotgun (WGS) entry which is preliminary data.</text>
</comment>
<name>A0A4U0R1B7_9RHOB</name>
<reference evidence="1 2" key="1">
    <citation type="submission" date="2019-04" db="EMBL/GenBank/DDBJ databases">
        <authorList>
            <person name="Li J."/>
        </authorList>
    </citation>
    <scope>NUCLEOTIDE SEQUENCE [LARGE SCALE GENOMIC DNA]</scope>
    <source>
        <strain evidence="1 2">CCTCC AB2016182</strain>
    </source>
</reference>
<dbReference type="OrthoDB" id="980900at2"/>